<proteinExistence type="predicted"/>
<dbReference type="Proteomes" id="UP001163046">
    <property type="component" value="Unassembled WGS sequence"/>
</dbReference>
<accession>A0A9W9ZXS0</accession>
<dbReference type="AlphaFoldDB" id="A0A9W9ZXS0"/>
<keyword evidence="2" id="KW-1185">Reference proteome</keyword>
<reference evidence="1" key="1">
    <citation type="submission" date="2023-01" db="EMBL/GenBank/DDBJ databases">
        <title>Genome assembly of the deep-sea coral Lophelia pertusa.</title>
        <authorList>
            <person name="Herrera S."/>
            <person name="Cordes E."/>
        </authorList>
    </citation>
    <scope>NUCLEOTIDE SEQUENCE</scope>
    <source>
        <strain evidence="1">USNM1676648</strain>
        <tissue evidence="1">Polyp</tissue>
    </source>
</reference>
<evidence type="ECO:0000313" key="2">
    <source>
        <dbReference type="Proteomes" id="UP001163046"/>
    </source>
</evidence>
<evidence type="ECO:0000313" key="1">
    <source>
        <dbReference type="EMBL" id="KAJ7387969.1"/>
    </source>
</evidence>
<organism evidence="1 2">
    <name type="scientific">Desmophyllum pertusum</name>
    <dbReference type="NCBI Taxonomy" id="174260"/>
    <lineage>
        <taxon>Eukaryota</taxon>
        <taxon>Metazoa</taxon>
        <taxon>Cnidaria</taxon>
        <taxon>Anthozoa</taxon>
        <taxon>Hexacorallia</taxon>
        <taxon>Scleractinia</taxon>
        <taxon>Caryophylliina</taxon>
        <taxon>Caryophylliidae</taxon>
        <taxon>Desmophyllum</taxon>
    </lineage>
</organism>
<gene>
    <name evidence="1" type="ORF">OS493_001326</name>
</gene>
<comment type="caution">
    <text evidence="1">The sequence shown here is derived from an EMBL/GenBank/DDBJ whole genome shotgun (WGS) entry which is preliminary data.</text>
</comment>
<protein>
    <submittedName>
        <fullName evidence="1">Uncharacterized protein</fullName>
    </submittedName>
</protein>
<name>A0A9W9ZXS0_9CNID</name>
<sequence length="104" mass="11810">MSMVLSTANFVKVSTEMQSFISALLRQYLREVDTGELCQPRRIVYPAVGTVVNPSSVPVMLPVLLWDPLIQFPDIFNGFLCPHRALDCKVGIVRTTTIWTRWNI</sequence>
<dbReference type="EMBL" id="MU825873">
    <property type="protein sequence ID" value="KAJ7387969.1"/>
    <property type="molecule type" value="Genomic_DNA"/>
</dbReference>